<proteinExistence type="predicted"/>
<protein>
    <submittedName>
        <fullName evidence="2">GNAT family N-acetyltransferase</fullName>
        <ecNumber evidence="2">2.3.1.-</ecNumber>
    </submittedName>
</protein>
<dbReference type="PROSITE" id="PS51186">
    <property type="entry name" value="GNAT"/>
    <property type="match status" value="1"/>
</dbReference>
<accession>A0A9D1Z6G2</accession>
<dbReference type="EMBL" id="DXCX01000030">
    <property type="protein sequence ID" value="HIY72906.1"/>
    <property type="molecule type" value="Genomic_DNA"/>
</dbReference>
<dbReference type="EC" id="2.3.1.-" evidence="2"/>
<evidence type="ECO:0000259" key="1">
    <source>
        <dbReference type="PROSITE" id="PS51186"/>
    </source>
</evidence>
<dbReference type="Pfam" id="PF13302">
    <property type="entry name" value="Acetyltransf_3"/>
    <property type="match status" value="1"/>
</dbReference>
<keyword evidence="2" id="KW-0012">Acyltransferase</keyword>
<dbReference type="GO" id="GO:0016747">
    <property type="term" value="F:acyltransferase activity, transferring groups other than amino-acyl groups"/>
    <property type="evidence" value="ECO:0007669"/>
    <property type="project" value="InterPro"/>
</dbReference>
<reference evidence="2" key="2">
    <citation type="submission" date="2021-04" db="EMBL/GenBank/DDBJ databases">
        <authorList>
            <person name="Gilroy R."/>
        </authorList>
    </citation>
    <scope>NUCLEOTIDE SEQUENCE</scope>
    <source>
        <strain evidence="2">CHK33-7979</strain>
    </source>
</reference>
<keyword evidence="2" id="KW-0808">Transferase</keyword>
<reference evidence="2" key="1">
    <citation type="journal article" date="2021" name="PeerJ">
        <title>Extensive microbial diversity within the chicken gut microbiome revealed by metagenomics and culture.</title>
        <authorList>
            <person name="Gilroy R."/>
            <person name="Ravi A."/>
            <person name="Getino M."/>
            <person name="Pursley I."/>
            <person name="Horton D.L."/>
            <person name="Alikhan N.F."/>
            <person name="Baker D."/>
            <person name="Gharbi K."/>
            <person name="Hall N."/>
            <person name="Watson M."/>
            <person name="Adriaenssens E.M."/>
            <person name="Foster-Nyarko E."/>
            <person name="Jarju S."/>
            <person name="Secka A."/>
            <person name="Antonio M."/>
            <person name="Oren A."/>
            <person name="Chaudhuri R.R."/>
            <person name="La Ragione R."/>
            <person name="Hildebrand F."/>
            <person name="Pallen M.J."/>
        </authorList>
    </citation>
    <scope>NUCLEOTIDE SEQUENCE</scope>
    <source>
        <strain evidence="2">CHK33-7979</strain>
    </source>
</reference>
<comment type="caution">
    <text evidence="2">The sequence shown here is derived from an EMBL/GenBank/DDBJ whole genome shotgun (WGS) entry which is preliminary data.</text>
</comment>
<dbReference type="PANTHER" id="PTHR39173">
    <property type="entry name" value="ACETYLTRANSFERASE"/>
    <property type="match status" value="1"/>
</dbReference>
<organism evidence="2 3">
    <name type="scientific">Candidatus Intestinimonas merdavium</name>
    <dbReference type="NCBI Taxonomy" id="2838622"/>
    <lineage>
        <taxon>Bacteria</taxon>
        <taxon>Bacillati</taxon>
        <taxon>Bacillota</taxon>
        <taxon>Clostridia</taxon>
        <taxon>Eubacteriales</taxon>
        <taxon>Intestinimonas</taxon>
    </lineage>
</organism>
<evidence type="ECO:0000313" key="2">
    <source>
        <dbReference type="EMBL" id="HIY72906.1"/>
    </source>
</evidence>
<feature type="domain" description="N-acetyltransferase" evidence="1">
    <location>
        <begin position="5"/>
        <end position="175"/>
    </location>
</feature>
<name>A0A9D1Z6G2_9FIRM</name>
<dbReference type="InterPro" id="IPR000182">
    <property type="entry name" value="GNAT_dom"/>
</dbReference>
<dbReference type="Gene3D" id="3.40.630.30">
    <property type="match status" value="1"/>
</dbReference>
<dbReference type="Proteomes" id="UP000886824">
    <property type="component" value="Unassembled WGS sequence"/>
</dbReference>
<dbReference type="AlphaFoldDB" id="A0A9D1Z6G2"/>
<dbReference type="PANTHER" id="PTHR39173:SF1">
    <property type="entry name" value="ACETYLTRANSFERASE"/>
    <property type="match status" value="1"/>
</dbReference>
<sequence length="178" mass="20137">MRTGDRLELLRPDEDWEAAIWDYKREFKEWGDHLDGTADLGGAEGFAPWLAAVRDNANPDTVRPGRVPATTLLGVRRYDRRLVGMIDIRHTLNEYLLKFGGHIGYSVRPSERRKGYAGEMLWLALLECETLGLSKVLVTCDSENEASARTIRANGGVLENRIPEGDGFTERYWIEVDA</sequence>
<evidence type="ECO:0000313" key="3">
    <source>
        <dbReference type="Proteomes" id="UP000886824"/>
    </source>
</evidence>
<dbReference type="InterPro" id="IPR016181">
    <property type="entry name" value="Acyl_CoA_acyltransferase"/>
</dbReference>
<dbReference type="SUPFAM" id="SSF55729">
    <property type="entry name" value="Acyl-CoA N-acyltransferases (Nat)"/>
    <property type="match status" value="1"/>
</dbReference>
<gene>
    <name evidence="2" type="ORF">H9826_02860</name>
</gene>